<keyword evidence="6" id="KW-1185">Reference proteome</keyword>
<proteinExistence type="predicted"/>
<dbReference type="OrthoDB" id="114223at2"/>
<feature type="coiled-coil region" evidence="3">
    <location>
        <begin position="83"/>
        <end position="110"/>
    </location>
</feature>
<dbReference type="SUPFAM" id="SSF46689">
    <property type="entry name" value="Homeodomain-like"/>
    <property type="match status" value="1"/>
</dbReference>
<dbReference type="Proteomes" id="UP000321820">
    <property type="component" value="Chromosome"/>
</dbReference>
<evidence type="ECO:0000313" key="6">
    <source>
        <dbReference type="Proteomes" id="UP000321820"/>
    </source>
</evidence>
<feature type="DNA-binding region" description="H-T-H motif" evidence="2">
    <location>
        <begin position="56"/>
        <end position="75"/>
    </location>
</feature>
<dbReference type="Gene3D" id="1.10.357.10">
    <property type="entry name" value="Tetracycline Repressor, domain 2"/>
    <property type="match status" value="1"/>
</dbReference>
<dbReference type="AlphaFoldDB" id="A0A5B9EDT0"/>
<dbReference type="GO" id="GO:0003677">
    <property type="term" value="F:DNA binding"/>
    <property type="evidence" value="ECO:0007669"/>
    <property type="project" value="UniProtKB-UniRule"/>
</dbReference>
<dbReference type="InterPro" id="IPR050109">
    <property type="entry name" value="HTH-type_TetR-like_transc_reg"/>
</dbReference>
<evidence type="ECO:0000256" key="1">
    <source>
        <dbReference type="ARBA" id="ARBA00023125"/>
    </source>
</evidence>
<accession>A0A5B9EDT0</accession>
<sequence length="241" mass="26908">MTLAGFEAVQPAHVPSLVMKQDRPLTKHAIKSKATRDALLKAAEQIFARDGYERAQIDEIAQLSGRTRGAVYAQYKTKEQLFFAVQERQIETAKAEVQKLLLETDDYAERLARLREYYSGLRDPRAGLLDLELKLYAIRHPESAASWADRYTRTYGPGSFDAEFGLAQLPGRSRLHSRALALASLKTALILTMEFLPDHLPRSEAKLLLKEVFDGLFPPNTVAGSAPKKKARAVRKKVSGA</sequence>
<dbReference type="PANTHER" id="PTHR30328">
    <property type="entry name" value="TRANSCRIPTIONAL REPRESSOR"/>
    <property type="match status" value="1"/>
</dbReference>
<evidence type="ECO:0000256" key="3">
    <source>
        <dbReference type="SAM" id="Coils"/>
    </source>
</evidence>
<dbReference type="InterPro" id="IPR001647">
    <property type="entry name" value="HTH_TetR"/>
</dbReference>
<keyword evidence="1 2" id="KW-0238">DNA-binding</keyword>
<dbReference type="EMBL" id="CP042806">
    <property type="protein sequence ID" value="QEE30363.1"/>
    <property type="molecule type" value="Genomic_DNA"/>
</dbReference>
<dbReference type="PANTHER" id="PTHR30328:SF54">
    <property type="entry name" value="HTH-TYPE TRANSCRIPTIONAL REPRESSOR SCO4008"/>
    <property type="match status" value="1"/>
</dbReference>
<dbReference type="Pfam" id="PF00440">
    <property type="entry name" value="TetR_N"/>
    <property type="match status" value="1"/>
</dbReference>
<dbReference type="PROSITE" id="PS50977">
    <property type="entry name" value="HTH_TETR_2"/>
    <property type="match status" value="1"/>
</dbReference>
<dbReference type="PRINTS" id="PR00455">
    <property type="entry name" value="HTHTETR"/>
</dbReference>
<evidence type="ECO:0000256" key="2">
    <source>
        <dbReference type="PROSITE-ProRule" id="PRU00335"/>
    </source>
</evidence>
<dbReference type="KEGG" id="talb:FTW19_21685"/>
<evidence type="ECO:0000259" key="4">
    <source>
        <dbReference type="PROSITE" id="PS50977"/>
    </source>
</evidence>
<organism evidence="5 6">
    <name type="scientific">Terriglobus albidus</name>
    <dbReference type="NCBI Taxonomy" id="1592106"/>
    <lineage>
        <taxon>Bacteria</taxon>
        <taxon>Pseudomonadati</taxon>
        <taxon>Acidobacteriota</taxon>
        <taxon>Terriglobia</taxon>
        <taxon>Terriglobales</taxon>
        <taxon>Acidobacteriaceae</taxon>
        <taxon>Terriglobus</taxon>
    </lineage>
</organism>
<dbReference type="RefSeq" id="WP_147649632.1">
    <property type="nucleotide sequence ID" value="NZ_CP042806.1"/>
</dbReference>
<feature type="domain" description="HTH tetR-type" evidence="4">
    <location>
        <begin position="33"/>
        <end position="93"/>
    </location>
</feature>
<reference evidence="5 6" key="1">
    <citation type="submission" date="2019-08" db="EMBL/GenBank/DDBJ databases">
        <title>Complete genome sequence of Terriglobus albidus strain ORNL.</title>
        <authorList>
            <person name="Podar M."/>
        </authorList>
    </citation>
    <scope>NUCLEOTIDE SEQUENCE [LARGE SCALE GENOMIC DNA]</scope>
    <source>
        <strain evidence="5 6">ORNL</strain>
    </source>
</reference>
<keyword evidence="3" id="KW-0175">Coiled coil</keyword>
<protein>
    <submittedName>
        <fullName evidence="5">TetR/AcrR family transcriptional regulator</fullName>
    </submittedName>
</protein>
<evidence type="ECO:0000313" key="5">
    <source>
        <dbReference type="EMBL" id="QEE30363.1"/>
    </source>
</evidence>
<gene>
    <name evidence="5" type="ORF">FTW19_21685</name>
</gene>
<name>A0A5B9EDT0_9BACT</name>
<dbReference type="InterPro" id="IPR009057">
    <property type="entry name" value="Homeodomain-like_sf"/>
</dbReference>